<dbReference type="Gene3D" id="1.10.10.10">
    <property type="entry name" value="Winged helix-like DNA-binding domain superfamily/Winged helix DNA-binding domain"/>
    <property type="match status" value="1"/>
</dbReference>
<dbReference type="PRINTS" id="PR00039">
    <property type="entry name" value="HTHLYSR"/>
</dbReference>
<reference evidence="8 9" key="1">
    <citation type="submission" date="2016-10" db="EMBL/GenBank/DDBJ databases">
        <authorList>
            <person name="de Groot N.N."/>
        </authorList>
    </citation>
    <scope>NUCLEOTIDE SEQUENCE [LARGE SCALE GENOMIC DNA]</scope>
    <source>
        <strain evidence="8 9">LMG 24775</strain>
    </source>
</reference>
<evidence type="ECO:0000256" key="1">
    <source>
        <dbReference type="ARBA" id="ARBA00009437"/>
    </source>
</evidence>
<keyword evidence="2" id="KW-0805">Transcription regulation</keyword>
<evidence type="ECO:0000256" key="3">
    <source>
        <dbReference type="ARBA" id="ARBA00023125"/>
    </source>
</evidence>
<dbReference type="EMBL" id="CP065748">
    <property type="protein sequence ID" value="QPS81939.1"/>
    <property type="molecule type" value="Genomic_DNA"/>
</dbReference>
<keyword evidence="4" id="KW-0010">Activator</keyword>
<evidence type="ECO:0000313" key="10">
    <source>
        <dbReference type="Proteomes" id="UP000595064"/>
    </source>
</evidence>
<gene>
    <name evidence="7" type="ORF">I6G47_02310</name>
    <name evidence="8" type="ORF">SAMN05421547_11422</name>
</gene>
<evidence type="ECO:0000313" key="9">
    <source>
        <dbReference type="Proteomes" id="UP000183417"/>
    </source>
</evidence>
<dbReference type="KEGG" id="dla:I6G47_02310"/>
<comment type="similarity">
    <text evidence="1">Belongs to the LysR transcriptional regulatory family.</text>
</comment>
<dbReference type="InterPro" id="IPR036388">
    <property type="entry name" value="WH-like_DNA-bd_sf"/>
</dbReference>
<feature type="domain" description="HTH lysR-type" evidence="6">
    <location>
        <begin position="1"/>
        <end position="58"/>
    </location>
</feature>
<dbReference type="SUPFAM" id="SSF53850">
    <property type="entry name" value="Periplasmic binding protein-like II"/>
    <property type="match status" value="1"/>
</dbReference>
<evidence type="ECO:0000256" key="5">
    <source>
        <dbReference type="ARBA" id="ARBA00023163"/>
    </source>
</evidence>
<evidence type="ECO:0000256" key="2">
    <source>
        <dbReference type="ARBA" id="ARBA00023015"/>
    </source>
</evidence>
<dbReference type="Proteomes" id="UP000183417">
    <property type="component" value="Unassembled WGS sequence"/>
</dbReference>
<evidence type="ECO:0000256" key="4">
    <source>
        <dbReference type="ARBA" id="ARBA00023159"/>
    </source>
</evidence>
<dbReference type="GO" id="GO:0003677">
    <property type="term" value="F:DNA binding"/>
    <property type="evidence" value="ECO:0007669"/>
    <property type="project" value="UniProtKB-KW"/>
</dbReference>
<dbReference type="EMBL" id="FNPE01000014">
    <property type="protein sequence ID" value="SDZ18727.1"/>
    <property type="molecule type" value="Genomic_DNA"/>
</dbReference>
<evidence type="ECO:0000313" key="7">
    <source>
        <dbReference type="EMBL" id="QPS81939.1"/>
    </source>
</evidence>
<evidence type="ECO:0000259" key="6">
    <source>
        <dbReference type="PROSITE" id="PS50931"/>
    </source>
</evidence>
<dbReference type="AlphaFoldDB" id="A0A1H3QZ74"/>
<dbReference type="PROSITE" id="PS50931">
    <property type="entry name" value="HTH_LYSR"/>
    <property type="match status" value="1"/>
</dbReference>
<protein>
    <submittedName>
        <fullName evidence="7 8">LysR family transcriptional regulator</fullName>
    </submittedName>
</protein>
<evidence type="ECO:0000313" key="8">
    <source>
        <dbReference type="EMBL" id="SDZ18727.1"/>
    </source>
</evidence>
<dbReference type="SUPFAM" id="SSF46785">
    <property type="entry name" value="Winged helix' DNA-binding domain"/>
    <property type="match status" value="1"/>
</dbReference>
<organism evidence="8 9">
    <name type="scientific">Delftia lacustris</name>
    <dbReference type="NCBI Taxonomy" id="558537"/>
    <lineage>
        <taxon>Bacteria</taxon>
        <taxon>Pseudomonadati</taxon>
        <taxon>Pseudomonadota</taxon>
        <taxon>Betaproteobacteria</taxon>
        <taxon>Burkholderiales</taxon>
        <taxon>Comamonadaceae</taxon>
        <taxon>Delftia</taxon>
    </lineage>
</organism>
<dbReference type="InterPro" id="IPR036390">
    <property type="entry name" value="WH_DNA-bd_sf"/>
</dbReference>
<keyword evidence="10" id="KW-1185">Reference proteome</keyword>
<dbReference type="GeneID" id="94691700"/>
<dbReference type="GO" id="GO:0003700">
    <property type="term" value="F:DNA-binding transcription factor activity"/>
    <property type="evidence" value="ECO:0007669"/>
    <property type="project" value="InterPro"/>
</dbReference>
<accession>A0A1H3QZ74</accession>
<dbReference type="InterPro" id="IPR000847">
    <property type="entry name" value="LysR_HTH_N"/>
</dbReference>
<dbReference type="Pfam" id="PF03466">
    <property type="entry name" value="LysR_substrate"/>
    <property type="match status" value="1"/>
</dbReference>
<proteinExistence type="inferred from homology"/>
<dbReference type="Pfam" id="PF00126">
    <property type="entry name" value="HTH_1"/>
    <property type="match status" value="1"/>
</dbReference>
<name>A0A1H3QZ74_9BURK</name>
<dbReference type="Gene3D" id="3.40.190.290">
    <property type="match status" value="1"/>
</dbReference>
<keyword evidence="5" id="KW-0804">Transcription</keyword>
<dbReference type="GO" id="GO:2000142">
    <property type="term" value="P:regulation of DNA-templated transcription initiation"/>
    <property type="evidence" value="ECO:0007669"/>
    <property type="project" value="TreeGrafter"/>
</dbReference>
<dbReference type="InterPro" id="IPR005119">
    <property type="entry name" value="LysR_subst-bd"/>
</dbReference>
<reference evidence="7 10" key="2">
    <citation type="submission" date="2020-12" db="EMBL/GenBank/DDBJ databases">
        <title>FDA dAtabase for Regulatory Grade micrObial Sequences (FDA-ARGOS): Supporting development and validation of Infectious Disease Dx tests.</title>
        <authorList>
            <person name="Sproer C."/>
            <person name="Gronow S."/>
            <person name="Severitt S."/>
            <person name="Schroder I."/>
            <person name="Tallon L."/>
            <person name="Sadzewicz L."/>
            <person name="Zhao X."/>
            <person name="Boylan J."/>
            <person name="Ott S."/>
            <person name="Bowen H."/>
            <person name="Vavikolanu K."/>
            <person name="Mehta A."/>
            <person name="Aluvathingal J."/>
            <person name="Nadendla S."/>
            <person name="Lowell S."/>
            <person name="Myers T."/>
            <person name="Yan Y."/>
            <person name="Sichtig H."/>
        </authorList>
    </citation>
    <scope>NUCLEOTIDE SEQUENCE [LARGE SCALE GENOMIC DNA]</scope>
    <source>
        <strain evidence="7 10">FDAARGOS_890</strain>
    </source>
</reference>
<dbReference type="PANTHER" id="PTHR30293:SF0">
    <property type="entry name" value="NITROGEN ASSIMILATION REGULATORY PROTEIN NAC"/>
    <property type="match status" value="1"/>
</dbReference>
<dbReference type="FunFam" id="1.10.10.10:FF:000001">
    <property type="entry name" value="LysR family transcriptional regulator"/>
    <property type="match status" value="1"/>
</dbReference>
<dbReference type="Proteomes" id="UP000595064">
    <property type="component" value="Chromosome"/>
</dbReference>
<sequence length="297" mass="32227">MDLTRLSYFAAVAEAGSFSRAAAALHLSQPALSRQVLLLEGELGQRLLERTGRGVVLTEPGQALLQHAAGIFALAAQAESDMQDRLRSPRGRISIGLPPWVARSIAADLVQGFLQQYPDVTISIEENLSISLREWLIAGRVDMALLFDPPHSPQITTETLLREPLVLVSRHALPAKVRMAALSQRKLVMARGPNALRKLLESYTVPRGVPLHMLAEVDSVHTVLSLVARGMGDSVLPLSAIQGTASPSQLSIAQIISPVVRNRLVLAIPRARPSTRVTRFAEQLIKRVVSERLGLPG</sequence>
<keyword evidence="3" id="KW-0238">DNA-binding</keyword>
<dbReference type="RefSeq" id="WP_016446401.1">
    <property type="nucleotide sequence ID" value="NZ_AP025556.1"/>
</dbReference>
<dbReference type="PANTHER" id="PTHR30293">
    <property type="entry name" value="TRANSCRIPTIONAL REGULATORY PROTEIN NAC-RELATED"/>
    <property type="match status" value="1"/>
</dbReference>